<name>A0A2U2BAD2_9BACT</name>
<comment type="caution">
    <text evidence="1">The sequence shown here is derived from an EMBL/GenBank/DDBJ whole genome shotgun (WGS) entry which is preliminary data.</text>
</comment>
<dbReference type="OrthoDB" id="514865at2"/>
<dbReference type="InterPro" id="IPR010985">
    <property type="entry name" value="Ribbon_hlx_hlx"/>
</dbReference>
<dbReference type="EMBL" id="QEWP01000004">
    <property type="protein sequence ID" value="PWE00024.1"/>
    <property type="molecule type" value="Genomic_DNA"/>
</dbReference>
<dbReference type="Proteomes" id="UP000244956">
    <property type="component" value="Unassembled WGS sequence"/>
</dbReference>
<reference evidence="1 2" key="1">
    <citation type="submission" date="2018-05" db="EMBL/GenBank/DDBJ databases">
        <title>Marinilabilia rubrum sp. nov., isolated from saltern sediment.</title>
        <authorList>
            <person name="Zhang R."/>
        </authorList>
    </citation>
    <scope>NUCLEOTIDE SEQUENCE [LARGE SCALE GENOMIC DNA]</scope>
    <source>
        <strain evidence="1 2">WTE16</strain>
    </source>
</reference>
<accession>A0A2U2BAD2</accession>
<dbReference type="InterPro" id="IPR013321">
    <property type="entry name" value="Arc_rbn_hlx_hlx"/>
</dbReference>
<proteinExistence type="predicted"/>
<dbReference type="SUPFAM" id="SSF47598">
    <property type="entry name" value="Ribbon-helix-helix"/>
    <property type="match status" value="1"/>
</dbReference>
<keyword evidence="2" id="KW-1185">Reference proteome</keyword>
<dbReference type="AlphaFoldDB" id="A0A2U2BAD2"/>
<dbReference type="GO" id="GO:0006355">
    <property type="term" value="P:regulation of DNA-templated transcription"/>
    <property type="evidence" value="ECO:0007669"/>
    <property type="project" value="InterPro"/>
</dbReference>
<evidence type="ECO:0000313" key="2">
    <source>
        <dbReference type="Proteomes" id="UP000244956"/>
    </source>
</evidence>
<sequence length="87" mass="10141">MKKTNTLRDTLSKKKELPIKEKRAKSIEKEVTNIHAPKKASEVYFRTTVYLPKQLHKELKVFVAQNEGLSLKEFITEAVQEKLNRSN</sequence>
<protein>
    <recommendedName>
        <fullName evidence="3">CopG family transcriptional regulator</fullName>
    </recommendedName>
</protein>
<gene>
    <name evidence="1" type="ORF">DDZ16_06575</name>
</gene>
<dbReference type="Gene3D" id="1.10.1220.10">
    <property type="entry name" value="Met repressor-like"/>
    <property type="match status" value="1"/>
</dbReference>
<evidence type="ECO:0000313" key="1">
    <source>
        <dbReference type="EMBL" id="PWE00024.1"/>
    </source>
</evidence>
<organism evidence="1 2">
    <name type="scientific">Marinilabilia rubra</name>
    <dbReference type="NCBI Taxonomy" id="2162893"/>
    <lineage>
        <taxon>Bacteria</taxon>
        <taxon>Pseudomonadati</taxon>
        <taxon>Bacteroidota</taxon>
        <taxon>Bacteroidia</taxon>
        <taxon>Marinilabiliales</taxon>
        <taxon>Marinilabiliaceae</taxon>
        <taxon>Marinilabilia</taxon>
    </lineage>
</organism>
<dbReference type="RefSeq" id="WP_109263647.1">
    <property type="nucleotide sequence ID" value="NZ_QEWP01000004.1"/>
</dbReference>
<evidence type="ECO:0008006" key="3">
    <source>
        <dbReference type="Google" id="ProtNLM"/>
    </source>
</evidence>